<evidence type="ECO:0000313" key="9">
    <source>
        <dbReference type="EMBL" id="PZP56143.1"/>
    </source>
</evidence>
<comment type="similarity">
    <text evidence="2 7">Belongs to the peptidase S26 family.</text>
</comment>
<dbReference type="EMBL" id="QFOT01000036">
    <property type="protein sequence ID" value="PZP56143.1"/>
    <property type="molecule type" value="Genomic_DNA"/>
</dbReference>
<feature type="domain" description="Peptidase S26" evidence="8">
    <location>
        <begin position="18"/>
        <end position="224"/>
    </location>
</feature>
<keyword evidence="5 7" id="KW-0378">Hydrolase</keyword>
<dbReference type="PROSITE" id="PS00761">
    <property type="entry name" value="SPASE_I_3"/>
    <property type="match status" value="1"/>
</dbReference>
<dbReference type="GO" id="GO:0006465">
    <property type="term" value="P:signal peptide processing"/>
    <property type="evidence" value="ECO:0007669"/>
    <property type="project" value="InterPro"/>
</dbReference>
<dbReference type="EC" id="3.4.21.89" evidence="3 7"/>
<evidence type="ECO:0000256" key="7">
    <source>
        <dbReference type="RuleBase" id="RU362042"/>
    </source>
</evidence>
<dbReference type="InterPro" id="IPR036286">
    <property type="entry name" value="LexA/Signal_pep-like_sf"/>
</dbReference>
<organism evidence="9 10">
    <name type="scientific">Micavibrio aeruginosavorus</name>
    <dbReference type="NCBI Taxonomy" id="349221"/>
    <lineage>
        <taxon>Bacteria</taxon>
        <taxon>Pseudomonadati</taxon>
        <taxon>Bdellovibrionota</taxon>
        <taxon>Bdellovibrionia</taxon>
        <taxon>Bdellovibrionales</taxon>
        <taxon>Pseudobdellovibrionaceae</taxon>
        <taxon>Micavibrio</taxon>
    </lineage>
</organism>
<sequence>MAMRNEDKKPQDKEDWGELAKTTVIAVLLAMLIRTFLFEPFNIPSGSMIPNLLVGDYLFVSKYSYGYSAHSFPFGIAKFEGRINGKKPEQGDVIVFKLPTDTSIDYIKRVVGMPGDTVQVINGRVYVNDKRLDRKVVKMSEYDNGQGMSVKVTEYKETLPNGAVHTIFEEGDDMPLDNTEKYTVPENHYFMMGDNRDNSRDSRVLDLVGYVPYDNLVGRAEVLFFSTNGKANIVQFWKWPWTIRYDRILKRIGNGHPLEVK</sequence>
<dbReference type="PROSITE" id="PS00760">
    <property type="entry name" value="SPASE_I_2"/>
    <property type="match status" value="1"/>
</dbReference>
<dbReference type="PANTHER" id="PTHR43390:SF1">
    <property type="entry name" value="CHLOROPLAST PROCESSING PEPTIDASE"/>
    <property type="match status" value="1"/>
</dbReference>
<comment type="caution">
    <text evidence="9">The sequence shown here is derived from an EMBL/GenBank/DDBJ whole genome shotgun (WGS) entry which is preliminary data.</text>
</comment>
<gene>
    <name evidence="9" type="primary">lepB</name>
    <name evidence="9" type="ORF">DI586_04690</name>
</gene>
<dbReference type="PANTHER" id="PTHR43390">
    <property type="entry name" value="SIGNAL PEPTIDASE I"/>
    <property type="match status" value="1"/>
</dbReference>
<comment type="subcellular location">
    <subcellularLocation>
        <location evidence="7">Membrane</location>
        <topology evidence="7">Single-pass type II membrane protein</topology>
    </subcellularLocation>
</comment>
<evidence type="ECO:0000256" key="4">
    <source>
        <dbReference type="ARBA" id="ARBA00019232"/>
    </source>
</evidence>
<dbReference type="Gene3D" id="2.10.109.10">
    <property type="entry name" value="Umud Fragment, subunit A"/>
    <property type="match status" value="1"/>
</dbReference>
<evidence type="ECO:0000256" key="1">
    <source>
        <dbReference type="ARBA" id="ARBA00000677"/>
    </source>
</evidence>
<comment type="catalytic activity">
    <reaction evidence="1 7">
        <text>Cleavage of hydrophobic, N-terminal signal or leader sequences from secreted and periplasmic proteins.</text>
        <dbReference type="EC" id="3.4.21.89"/>
    </reaction>
</comment>
<dbReference type="GO" id="GO:0004252">
    <property type="term" value="F:serine-type endopeptidase activity"/>
    <property type="evidence" value="ECO:0007669"/>
    <property type="project" value="InterPro"/>
</dbReference>
<dbReference type="InterPro" id="IPR000223">
    <property type="entry name" value="Pept_S26A_signal_pept_1"/>
</dbReference>
<dbReference type="Proteomes" id="UP000249739">
    <property type="component" value="Unassembled WGS sequence"/>
</dbReference>
<evidence type="ECO:0000256" key="3">
    <source>
        <dbReference type="ARBA" id="ARBA00013208"/>
    </source>
</evidence>
<evidence type="ECO:0000256" key="2">
    <source>
        <dbReference type="ARBA" id="ARBA00009370"/>
    </source>
</evidence>
<evidence type="ECO:0000259" key="8">
    <source>
        <dbReference type="Pfam" id="PF10502"/>
    </source>
</evidence>
<dbReference type="InterPro" id="IPR019757">
    <property type="entry name" value="Pept_S26A_signal_pept_1_Lys-AS"/>
</dbReference>
<reference evidence="9 10" key="1">
    <citation type="submission" date="2017-08" db="EMBL/GenBank/DDBJ databases">
        <title>Infants hospitalized years apart are colonized by the same room-sourced microbial strains.</title>
        <authorList>
            <person name="Brooks B."/>
            <person name="Olm M.R."/>
            <person name="Firek B.A."/>
            <person name="Baker R."/>
            <person name="Thomas B.C."/>
            <person name="Morowitz M.J."/>
            <person name="Banfield J.F."/>
        </authorList>
    </citation>
    <scope>NUCLEOTIDE SEQUENCE [LARGE SCALE GENOMIC DNA]</scope>
    <source>
        <strain evidence="9">S2_006_000_R2_64</strain>
    </source>
</reference>
<dbReference type="PRINTS" id="PR00727">
    <property type="entry name" value="LEADERPTASE"/>
</dbReference>
<evidence type="ECO:0000256" key="6">
    <source>
        <dbReference type="PIRSR" id="PIRSR600223-1"/>
    </source>
</evidence>
<dbReference type="GO" id="GO:0009003">
    <property type="term" value="F:signal peptidase activity"/>
    <property type="evidence" value="ECO:0007669"/>
    <property type="project" value="UniProtKB-EC"/>
</dbReference>
<keyword evidence="7" id="KW-0645">Protease</keyword>
<dbReference type="SUPFAM" id="SSF51306">
    <property type="entry name" value="LexA/Signal peptidase"/>
    <property type="match status" value="1"/>
</dbReference>
<dbReference type="Pfam" id="PF10502">
    <property type="entry name" value="Peptidase_S26"/>
    <property type="match status" value="1"/>
</dbReference>
<dbReference type="InterPro" id="IPR019533">
    <property type="entry name" value="Peptidase_S26"/>
</dbReference>
<dbReference type="NCBIfam" id="TIGR02227">
    <property type="entry name" value="sigpep_I_bact"/>
    <property type="match status" value="1"/>
</dbReference>
<dbReference type="CDD" id="cd06530">
    <property type="entry name" value="S26_SPase_I"/>
    <property type="match status" value="1"/>
</dbReference>
<protein>
    <recommendedName>
        <fullName evidence="4 7">Signal peptidase I</fullName>
        <ecNumber evidence="3 7">3.4.21.89</ecNumber>
    </recommendedName>
</protein>
<evidence type="ECO:0000313" key="10">
    <source>
        <dbReference type="Proteomes" id="UP000249739"/>
    </source>
</evidence>
<dbReference type="InterPro" id="IPR019758">
    <property type="entry name" value="Pept_S26A_signal_pept_1_CS"/>
</dbReference>
<name>A0A2W5FMA1_9BACT</name>
<dbReference type="AlphaFoldDB" id="A0A2W5FMA1"/>
<evidence type="ECO:0000256" key="5">
    <source>
        <dbReference type="ARBA" id="ARBA00022801"/>
    </source>
</evidence>
<dbReference type="GO" id="GO:0016020">
    <property type="term" value="C:membrane"/>
    <property type="evidence" value="ECO:0007669"/>
    <property type="project" value="UniProtKB-SubCell"/>
</dbReference>
<feature type="active site" evidence="6">
    <location>
        <position position="47"/>
    </location>
</feature>
<feature type="active site" evidence="6">
    <location>
        <position position="108"/>
    </location>
</feature>
<accession>A0A2W5FMA1</accession>
<proteinExistence type="inferred from homology"/>